<evidence type="ECO:0000256" key="1">
    <source>
        <dbReference type="SAM" id="Phobius"/>
    </source>
</evidence>
<feature type="transmembrane region" description="Helical" evidence="1">
    <location>
        <begin position="27"/>
        <end position="45"/>
    </location>
</feature>
<reference evidence="2 3" key="1">
    <citation type="submission" date="2023-07" db="EMBL/GenBank/DDBJ databases">
        <title>Sorghum-associated microbial communities from plants grown in Nebraska, USA.</title>
        <authorList>
            <person name="Schachtman D."/>
        </authorList>
    </citation>
    <scope>NUCLEOTIDE SEQUENCE [LARGE SCALE GENOMIC DNA]</scope>
    <source>
        <strain evidence="2 3">3773</strain>
    </source>
</reference>
<feature type="transmembrane region" description="Helical" evidence="1">
    <location>
        <begin position="5"/>
        <end position="21"/>
    </location>
</feature>
<name>A0ABU1TMS6_9FLAO</name>
<evidence type="ECO:0000313" key="3">
    <source>
        <dbReference type="Proteomes" id="UP001255185"/>
    </source>
</evidence>
<dbReference type="EMBL" id="JAVDVI010000004">
    <property type="protein sequence ID" value="MDR6967166.1"/>
    <property type="molecule type" value="Genomic_DNA"/>
</dbReference>
<feature type="transmembrane region" description="Helical" evidence="1">
    <location>
        <begin position="95"/>
        <end position="114"/>
    </location>
</feature>
<feature type="transmembrane region" description="Helical" evidence="1">
    <location>
        <begin position="57"/>
        <end position="75"/>
    </location>
</feature>
<protein>
    <recommendedName>
        <fullName evidence="4">DUF2809 domain-containing protein</fullName>
    </recommendedName>
</protein>
<dbReference type="InterPro" id="IPR021257">
    <property type="entry name" value="DUF2809"/>
</dbReference>
<keyword evidence="1" id="KW-0472">Membrane</keyword>
<evidence type="ECO:0008006" key="4">
    <source>
        <dbReference type="Google" id="ProtNLM"/>
    </source>
</evidence>
<gene>
    <name evidence="2" type="ORF">J2X31_001173</name>
</gene>
<keyword evidence="3" id="KW-1185">Reference proteome</keyword>
<keyword evidence="1" id="KW-1133">Transmembrane helix</keyword>
<accession>A0ABU1TMS6</accession>
<dbReference type="RefSeq" id="WP_310025161.1">
    <property type="nucleotide sequence ID" value="NZ_JAVDVI010000004.1"/>
</dbReference>
<dbReference type="Proteomes" id="UP001255185">
    <property type="component" value="Unassembled WGS sequence"/>
</dbReference>
<sequence length="122" mass="14187">MKESRISYFIITLTVVIIGIISRKIAFVPFFVGDVFYAVMVYFGIRFLFIHLKKLKSAIIALSICYCIELLQLYDAEWINELRNTLFGHYVLGQGFLWSDILAYTLGIVLASYIEKILFSRR</sequence>
<proteinExistence type="predicted"/>
<evidence type="ECO:0000313" key="2">
    <source>
        <dbReference type="EMBL" id="MDR6967166.1"/>
    </source>
</evidence>
<keyword evidence="1" id="KW-0812">Transmembrane</keyword>
<dbReference type="Pfam" id="PF10990">
    <property type="entry name" value="DUF2809"/>
    <property type="match status" value="1"/>
</dbReference>
<organism evidence="2 3">
    <name type="scientific">Flavobacterium arsenatis</name>
    <dbReference type="NCBI Taxonomy" id="1484332"/>
    <lineage>
        <taxon>Bacteria</taxon>
        <taxon>Pseudomonadati</taxon>
        <taxon>Bacteroidota</taxon>
        <taxon>Flavobacteriia</taxon>
        <taxon>Flavobacteriales</taxon>
        <taxon>Flavobacteriaceae</taxon>
        <taxon>Flavobacterium</taxon>
    </lineage>
</organism>
<comment type="caution">
    <text evidence="2">The sequence shown here is derived from an EMBL/GenBank/DDBJ whole genome shotgun (WGS) entry which is preliminary data.</text>
</comment>